<dbReference type="Pfam" id="PF05348">
    <property type="entry name" value="UMP1"/>
    <property type="match status" value="1"/>
</dbReference>
<name>A0AA38XHA8_9EURO</name>
<comment type="catalytic activity">
    <reaction evidence="8">
        <text>uridine + ATP = UMP + ADP + H(+)</text>
        <dbReference type="Rhea" id="RHEA:16825"/>
        <dbReference type="ChEBI" id="CHEBI:15378"/>
        <dbReference type="ChEBI" id="CHEBI:16704"/>
        <dbReference type="ChEBI" id="CHEBI:30616"/>
        <dbReference type="ChEBI" id="CHEBI:57865"/>
        <dbReference type="ChEBI" id="CHEBI:456216"/>
        <dbReference type="EC" id="2.7.1.48"/>
    </reaction>
</comment>
<evidence type="ECO:0000313" key="12">
    <source>
        <dbReference type="EMBL" id="KAJ9613465.1"/>
    </source>
</evidence>
<dbReference type="FunFam" id="3.40.50.2020:FF:000010">
    <property type="entry name" value="Uridine-cytidine kinase"/>
    <property type="match status" value="1"/>
</dbReference>
<dbReference type="EC" id="2.7.1.48" evidence="8"/>
<dbReference type="InterPro" id="IPR029057">
    <property type="entry name" value="PRTase-like"/>
</dbReference>
<proteinExistence type="inferred from homology"/>
<dbReference type="NCBIfam" id="TIGR00235">
    <property type="entry name" value="udk"/>
    <property type="match status" value="1"/>
</dbReference>
<evidence type="ECO:0000256" key="8">
    <source>
        <dbReference type="RuleBase" id="RU003825"/>
    </source>
</evidence>
<dbReference type="InterPro" id="IPR000836">
    <property type="entry name" value="PRTase_dom"/>
</dbReference>
<dbReference type="InterPro" id="IPR000764">
    <property type="entry name" value="Uridine_kinase-like"/>
</dbReference>
<dbReference type="PANTHER" id="PTHR10285">
    <property type="entry name" value="URIDINE KINASE"/>
    <property type="match status" value="1"/>
</dbReference>
<dbReference type="InterPro" id="IPR027417">
    <property type="entry name" value="P-loop_NTPase"/>
</dbReference>
<evidence type="ECO:0000256" key="9">
    <source>
        <dbReference type="SAM" id="MobiDB-lite"/>
    </source>
</evidence>
<evidence type="ECO:0000256" key="2">
    <source>
        <dbReference type="ARBA" id="ARBA00004784"/>
    </source>
</evidence>
<dbReference type="NCBIfam" id="NF004018">
    <property type="entry name" value="PRK05480.1"/>
    <property type="match status" value="1"/>
</dbReference>
<accession>A0AA38XHA8</accession>
<dbReference type="Pfam" id="PF14681">
    <property type="entry name" value="UPRTase"/>
    <property type="match status" value="1"/>
</dbReference>
<evidence type="ECO:0000256" key="5">
    <source>
        <dbReference type="ARBA" id="ARBA00022741"/>
    </source>
</evidence>
<dbReference type="Pfam" id="PF00485">
    <property type="entry name" value="PRK"/>
    <property type="match status" value="1"/>
</dbReference>
<dbReference type="SUPFAM" id="SSF53271">
    <property type="entry name" value="PRTase-like"/>
    <property type="match status" value="1"/>
</dbReference>
<keyword evidence="5 8" id="KW-0547">Nucleotide-binding</keyword>
<feature type="region of interest" description="Disordered" evidence="9">
    <location>
        <begin position="670"/>
        <end position="726"/>
    </location>
</feature>
<evidence type="ECO:0000313" key="13">
    <source>
        <dbReference type="Proteomes" id="UP001172673"/>
    </source>
</evidence>
<organism evidence="12 13">
    <name type="scientific">Cladophialophora chaetospira</name>
    <dbReference type="NCBI Taxonomy" id="386627"/>
    <lineage>
        <taxon>Eukaryota</taxon>
        <taxon>Fungi</taxon>
        <taxon>Dikarya</taxon>
        <taxon>Ascomycota</taxon>
        <taxon>Pezizomycotina</taxon>
        <taxon>Eurotiomycetes</taxon>
        <taxon>Chaetothyriomycetidae</taxon>
        <taxon>Chaetothyriales</taxon>
        <taxon>Herpotrichiellaceae</taxon>
        <taxon>Cladophialophora</taxon>
    </lineage>
</organism>
<comment type="pathway">
    <text evidence="2 8">Pyrimidine metabolism; CTP biosynthesis via salvage pathway; CTP from cytidine: step 1/3.</text>
</comment>
<comment type="catalytic activity">
    <reaction evidence="8">
        <text>cytidine + ATP = CMP + ADP + H(+)</text>
        <dbReference type="Rhea" id="RHEA:24674"/>
        <dbReference type="ChEBI" id="CHEBI:15378"/>
        <dbReference type="ChEBI" id="CHEBI:17562"/>
        <dbReference type="ChEBI" id="CHEBI:30616"/>
        <dbReference type="ChEBI" id="CHEBI:60377"/>
        <dbReference type="ChEBI" id="CHEBI:456216"/>
        <dbReference type="EC" id="2.7.1.48"/>
    </reaction>
</comment>
<comment type="pathway">
    <text evidence="1 8">Pyrimidine metabolism; UMP biosynthesis via salvage pathway; UMP from uridine: step 1/1.</text>
</comment>
<dbReference type="GO" id="GO:0004849">
    <property type="term" value="F:uridine kinase activity"/>
    <property type="evidence" value="ECO:0007669"/>
    <property type="project" value="UniProtKB-EC"/>
</dbReference>
<dbReference type="Gene3D" id="3.40.50.2020">
    <property type="match status" value="1"/>
</dbReference>
<dbReference type="GO" id="GO:0005524">
    <property type="term" value="F:ATP binding"/>
    <property type="evidence" value="ECO:0007669"/>
    <property type="project" value="UniProtKB-KW"/>
</dbReference>
<dbReference type="GO" id="GO:0008655">
    <property type="term" value="P:pyrimidine-containing compound salvage"/>
    <property type="evidence" value="ECO:0007669"/>
    <property type="project" value="UniProtKB-ARBA"/>
</dbReference>
<dbReference type="EMBL" id="JAPDRK010000004">
    <property type="protein sequence ID" value="KAJ9613465.1"/>
    <property type="molecule type" value="Genomic_DNA"/>
</dbReference>
<comment type="caution">
    <text evidence="12">The sequence shown here is derived from an EMBL/GenBank/DDBJ whole genome shotgun (WGS) entry which is preliminary data.</text>
</comment>
<evidence type="ECO:0000256" key="6">
    <source>
        <dbReference type="ARBA" id="ARBA00022777"/>
    </source>
</evidence>
<sequence>MSGTTDLRKLSVVSSARKAAEDANLPQQARYTPPWADMNIIGIAGSSGSGKTSLAIEIVQSLNLPWVIILSIDSFYKSLTPEQNALAHLNEWDLDSPDSIDFDLLVEKLISLKQGKRTDIPVYSFQQHQRLDQTVSIYSPHIVVLEGILALHDPRVLDLLDMKIFVEADADVCLSRRIVRDVRDRGRTIEGTIKQWFRYVKPVFQKDVEPQREIADLIVPRGMHNKMAIQMIVNQTRQILKEKSIRHNAELERLGQHIDTYKLPENVIVLEGTPQITAVSTTLRNPITDQVDFTFYFDRLTALLVEKALDCHNYLSHKVTTPQGEKYSGLKSAGKISAVAILRGGSAMETGLKRTLPDCLTGRLLIQSNLRTGEPELHYLKLFPDIDEHETVMLLDPQMSSGGAALMAVKVLVDHGVAEARIVFVTCLAGRRGLKRLMTVFPKIKVVVANMVEDHEKRWVEERKTTNSTTAIPVDTPGALRKVNDPYNTYQQSLLVVNMVAISKLLAATVTALVLPIATASPIAASPTGLVDGVVIAQRAAATTNNTNNEVTTSENTPNNVPAKRYEYDVVPKHWDDWPEHQKALALGTWVDDFNLRMPRVDIHYKTTIEEWQAMAVLLEMQQFLDLQDWQSFYEWTQDGAKYRTFTNAVECRMDRAGLFKLQKSLRIAPPAAHPTSTSNTSTSKPSAKDTLDRGAPSAPGLHDTLRSSLSTHSTPVNQISSSHPLETRLQTWTATQEATRQQLLRRNFGIAEPLRRGMELKLVREADSFRPSVLGLPGKVHEDILMGRDGEISWEDVYQGQDGLRLNGGGDGQGVGWMEEMERKVGMGKW</sequence>
<protein>
    <recommendedName>
        <fullName evidence="8">Uridine kinase</fullName>
        <ecNumber evidence="8">2.7.1.48</ecNumber>
    </recommendedName>
</protein>
<dbReference type="AlphaFoldDB" id="A0AA38XHA8"/>
<dbReference type="Gene3D" id="3.40.50.300">
    <property type="entry name" value="P-loop containing nucleotide triphosphate hydrolases"/>
    <property type="match status" value="1"/>
</dbReference>
<dbReference type="Proteomes" id="UP001172673">
    <property type="component" value="Unassembled WGS sequence"/>
</dbReference>
<dbReference type="CDD" id="cd06223">
    <property type="entry name" value="PRTases_typeI"/>
    <property type="match status" value="1"/>
</dbReference>
<keyword evidence="4 8" id="KW-0808">Transferase</keyword>
<evidence type="ECO:0000259" key="10">
    <source>
        <dbReference type="Pfam" id="PF00485"/>
    </source>
</evidence>
<evidence type="ECO:0000256" key="3">
    <source>
        <dbReference type="ARBA" id="ARBA00005408"/>
    </source>
</evidence>
<evidence type="ECO:0000256" key="7">
    <source>
        <dbReference type="ARBA" id="ARBA00022840"/>
    </source>
</evidence>
<gene>
    <name evidence="12" type="primary">URK1</name>
    <name evidence="12" type="ORF">H2200_003407</name>
</gene>
<dbReference type="InterPro" id="IPR006083">
    <property type="entry name" value="PRK/URK"/>
</dbReference>
<comment type="similarity">
    <text evidence="3 8">Belongs to the uridine kinase family.</text>
</comment>
<dbReference type="PRINTS" id="PR00988">
    <property type="entry name" value="URIDINKINASE"/>
</dbReference>
<keyword evidence="7 8" id="KW-0067">ATP-binding</keyword>
<feature type="compositionally biased region" description="Polar residues" evidence="9">
    <location>
        <begin position="707"/>
        <end position="726"/>
    </location>
</feature>
<feature type="domain" description="Phosphoribulokinase/uridine kinase" evidence="10">
    <location>
        <begin position="40"/>
        <end position="227"/>
    </location>
</feature>
<dbReference type="FunFam" id="3.40.50.300:FF:000339">
    <property type="entry name" value="Uridine kinase"/>
    <property type="match status" value="1"/>
</dbReference>
<evidence type="ECO:0000256" key="1">
    <source>
        <dbReference type="ARBA" id="ARBA00004690"/>
    </source>
</evidence>
<evidence type="ECO:0000256" key="4">
    <source>
        <dbReference type="ARBA" id="ARBA00022679"/>
    </source>
</evidence>
<dbReference type="SUPFAM" id="SSF52540">
    <property type="entry name" value="P-loop containing nucleoside triphosphate hydrolases"/>
    <property type="match status" value="1"/>
</dbReference>
<evidence type="ECO:0000259" key="11">
    <source>
        <dbReference type="Pfam" id="PF14681"/>
    </source>
</evidence>
<keyword evidence="6 8" id="KW-0418">Kinase</keyword>
<reference evidence="12" key="1">
    <citation type="submission" date="2022-10" db="EMBL/GenBank/DDBJ databases">
        <title>Culturing micro-colonial fungi from biological soil crusts in the Mojave desert and describing Neophaeococcomyces mojavensis, and introducing the new genera and species Taxawa tesnikishii.</title>
        <authorList>
            <person name="Kurbessoian T."/>
            <person name="Stajich J.E."/>
        </authorList>
    </citation>
    <scope>NUCLEOTIDE SEQUENCE</scope>
    <source>
        <strain evidence="12">TK_41</strain>
    </source>
</reference>
<feature type="domain" description="Phosphoribosyltransferase" evidence="11">
    <location>
        <begin position="273"/>
        <end position="451"/>
    </location>
</feature>
<keyword evidence="13" id="KW-1185">Reference proteome</keyword>
<feature type="compositionally biased region" description="Low complexity" evidence="9">
    <location>
        <begin position="670"/>
        <end position="686"/>
    </location>
</feature>
<dbReference type="CDD" id="cd02023">
    <property type="entry name" value="UMPK"/>
    <property type="match status" value="1"/>
</dbReference>